<accession>A0A1D9P726</accession>
<evidence type="ECO:0000313" key="7">
    <source>
        <dbReference type="EMBL" id="AOZ98322.1"/>
    </source>
</evidence>
<evidence type="ECO:0000256" key="6">
    <source>
        <dbReference type="HAMAP-Rule" id="MF_01848"/>
    </source>
</evidence>
<dbReference type="AlphaFoldDB" id="A0A1D9P726"/>
<keyword evidence="3 6" id="KW-0489">Methyltransferase</keyword>
<dbReference type="GO" id="GO:0070475">
    <property type="term" value="P:rRNA base methylation"/>
    <property type="evidence" value="ECO:0007669"/>
    <property type="project" value="TreeGrafter"/>
</dbReference>
<dbReference type="Pfam" id="PF05971">
    <property type="entry name" value="Methyltransf_10"/>
    <property type="match status" value="1"/>
</dbReference>
<dbReference type="PANTHER" id="PTHR13393">
    <property type="entry name" value="SAM-DEPENDENT METHYLTRANSFERASE"/>
    <property type="match status" value="1"/>
</dbReference>
<dbReference type="EMBL" id="CP017774">
    <property type="protein sequence ID" value="AOZ98322.1"/>
    <property type="molecule type" value="Genomic_DNA"/>
</dbReference>
<evidence type="ECO:0000256" key="5">
    <source>
        <dbReference type="ARBA" id="ARBA00022691"/>
    </source>
</evidence>
<keyword evidence="8" id="KW-1185">Reference proteome</keyword>
<evidence type="ECO:0000256" key="4">
    <source>
        <dbReference type="ARBA" id="ARBA00022679"/>
    </source>
</evidence>
<dbReference type="GO" id="GO:0005737">
    <property type="term" value="C:cytoplasm"/>
    <property type="evidence" value="ECO:0007669"/>
    <property type="project" value="UniProtKB-SubCell"/>
</dbReference>
<comment type="catalytic activity">
    <reaction evidence="6">
        <text>adenosine(1618) in 23S rRNA + S-adenosyl-L-methionine = N(6)-methyladenosine(1618) in 23S rRNA + S-adenosyl-L-homocysteine + H(+)</text>
        <dbReference type="Rhea" id="RHEA:16497"/>
        <dbReference type="Rhea" id="RHEA-COMP:10229"/>
        <dbReference type="Rhea" id="RHEA-COMP:10231"/>
        <dbReference type="ChEBI" id="CHEBI:15378"/>
        <dbReference type="ChEBI" id="CHEBI:57856"/>
        <dbReference type="ChEBI" id="CHEBI:59789"/>
        <dbReference type="ChEBI" id="CHEBI:74411"/>
        <dbReference type="ChEBI" id="CHEBI:74449"/>
        <dbReference type="EC" id="2.1.1.181"/>
    </reaction>
</comment>
<sequence>MSKTVTEKISLHPRNQHRLRYDFKLLIEKCSELKSFVFINEQHSDASGETIDFSNPLAVKTLNKALLISYYDIQNWDIPQDYLCPPIPGRADYIHHIADLLAESNNGIIPTGAEVEGLDIGVGANCIYPIIGNGVYNWNFVGTDIDEKALNNCSEIIEANPKLIEAISLQQQLEPRFVFKNIITPEDKFAFTICNPPFHKSAEDASKGSLRKVNNLQDKKVTKAVLNFGGQNTELWCDGGELGFITQMIYESARYPMQCLWFTTLVSKQSHLKSLYKTLNKVNAAQIKTIDMTQGQKTSRILAWTFLTETQQKNWKFETEQPVF</sequence>
<dbReference type="NCBIfam" id="NF008725">
    <property type="entry name" value="PRK11727.1"/>
    <property type="match status" value="1"/>
</dbReference>
<comment type="subcellular location">
    <subcellularLocation>
        <location evidence="6">Cytoplasm</location>
    </subcellularLocation>
</comment>
<dbReference type="STRING" id="1306519.BIW12_02045"/>
<dbReference type="PANTHER" id="PTHR13393:SF0">
    <property type="entry name" value="RNA N6-ADENOSINE-METHYLTRANSFERASE METTL16"/>
    <property type="match status" value="1"/>
</dbReference>
<reference evidence="7 8" key="1">
    <citation type="submission" date="2016-10" db="EMBL/GenBank/DDBJ databases">
        <title>Complete Genome Sequence of Flavobacterium sp. PK15.</title>
        <authorList>
            <person name="Ekwe A."/>
            <person name="Kim S.B."/>
        </authorList>
    </citation>
    <scope>NUCLEOTIDE SEQUENCE [LARGE SCALE GENOMIC DNA]</scope>
    <source>
        <strain evidence="7 8">PK15</strain>
    </source>
</reference>
<evidence type="ECO:0000256" key="3">
    <source>
        <dbReference type="ARBA" id="ARBA00022603"/>
    </source>
</evidence>
<dbReference type="InterPro" id="IPR016909">
    <property type="entry name" value="rRNA_lsu_MeTfrase_F"/>
</dbReference>
<dbReference type="InterPro" id="IPR029063">
    <property type="entry name" value="SAM-dependent_MTases_sf"/>
</dbReference>
<keyword evidence="4 6" id="KW-0808">Transferase</keyword>
<dbReference type="KEGG" id="fcm:BIW12_02045"/>
<gene>
    <name evidence="6" type="primary">rlmF</name>
    <name evidence="7" type="ORF">BIW12_02045</name>
</gene>
<dbReference type="GO" id="GO:0052907">
    <property type="term" value="F:23S rRNA (adenine(1618)-N(6))-methyltransferase activity"/>
    <property type="evidence" value="ECO:0007669"/>
    <property type="project" value="UniProtKB-EC"/>
</dbReference>
<name>A0A1D9P726_9FLAO</name>
<dbReference type="PIRSF" id="PIRSF029038">
    <property type="entry name" value="Mtase_YbiN_prd"/>
    <property type="match status" value="1"/>
</dbReference>
<keyword evidence="5 6" id="KW-0949">S-adenosyl-L-methionine</keyword>
<protein>
    <recommendedName>
        <fullName evidence="6">Ribosomal RNA large subunit methyltransferase F</fullName>
        <ecNumber evidence="6">2.1.1.181</ecNumber>
    </recommendedName>
    <alternativeName>
        <fullName evidence="6">23S rRNA mA1618 methyltransferase</fullName>
    </alternativeName>
    <alternativeName>
        <fullName evidence="6">rRNA adenine N-6-methyltransferase</fullName>
    </alternativeName>
</protein>
<dbReference type="EC" id="2.1.1.181" evidence="6"/>
<evidence type="ECO:0000256" key="1">
    <source>
        <dbReference type="ARBA" id="ARBA00022490"/>
    </source>
</evidence>
<dbReference type="SUPFAM" id="SSF53335">
    <property type="entry name" value="S-adenosyl-L-methionine-dependent methyltransferases"/>
    <property type="match status" value="1"/>
</dbReference>
<dbReference type="Gene3D" id="3.40.50.150">
    <property type="entry name" value="Vaccinia Virus protein VP39"/>
    <property type="match status" value="1"/>
</dbReference>
<dbReference type="Proteomes" id="UP000178198">
    <property type="component" value="Chromosome"/>
</dbReference>
<dbReference type="InterPro" id="IPR010286">
    <property type="entry name" value="METTL16/RlmF"/>
</dbReference>
<comment type="function">
    <text evidence="6">Specifically methylates the adenine in position 1618 of 23S rRNA.</text>
</comment>
<dbReference type="RefSeq" id="WP_071183591.1">
    <property type="nucleotide sequence ID" value="NZ_CP017774.1"/>
</dbReference>
<organism evidence="7 8">
    <name type="scientific">Flavobacterium commune</name>
    <dbReference type="NCBI Taxonomy" id="1306519"/>
    <lineage>
        <taxon>Bacteria</taxon>
        <taxon>Pseudomonadati</taxon>
        <taxon>Bacteroidota</taxon>
        <taxon>Flavobacteriia</taxon>
        <taxon>Flavobacteriales</taxon>
        <taxon>Flavobacteriaceae</taxon>
        <taxon>Flavobacterium</taxon>
    </lineage>
</organism>
<keyword evidence="2 6" id="KW-0698">rRNA processing</keyword>
<evidence type="ECO:0000313" key="8">
    <source>
        <dbReference type="Proteomes" id="UP000178198"/>
    </source>
</evidence>
<keyword evidence="1 6" id="KW-0963">Cytoplasm</keyword>
<dbReference type="HAMAP" id="MF_01848">
    <property type="entry name" value="23SrRNA_methyltr_F"/>
    <property type="match status" value="1"/>
</dbReference>
<comment type="similarity">
    <text evidence="6">Belongs to the methyltransferase superfamily. METTL16/RlmF family.</text>
</comment>
<evidence type="ECO:0000256" key="2">
    <source>
        <dbReference type="ARBA" id="ARBA00022552"/>
    </source>
</evidence>
<proteinExistence type="inferred from homology"/>